<dbReference type="AlphaFoldDB" id="A0A914MCR7"/>
<dbReference type="SUPFAM" id="SSF57667">
    <property type="entry name" value="beta-beta-alpha zinc fingers"/>
    <property type="match status" value="1"/>
</dbReference>
<feature type="region of interest" description="Disordered" evidence="8">
    <location>
        <begin position="1"/>
        <end position="23"/>
    </location>
</feature>
<dbReference type="InterPro" id="IPR012337">
    <property type="entry name" value="RNaseH-like_sf"/>
</dbReference>
<keyword evidence="3 7" id="KW-0863">Zinc-finger</keyword>
<feature type="domain" description="BED-type" evidence="9">
    <location>
        <begin position="37"/>
        <end position="92"/>
    </location>
</feature>
<evidence type="ECO:0000256" key="7">
    <source>
        <dbReference type="PROSITE-ProRule" id="PRU00027"/>
    </source>
</evidence>
<dbReference type="PROSITE" id="PS50808">
    <property type="entry name" value="ZF_BED"/>
    <property type="match status" value="1"/>
</dbReference>
<keyword evidence="6" id="KW-0539">Nucleus</keyword>
<dbReference type="GO" id="GO:0003677">
    <property type="term" value="F:DNA binding"/>
    <property type="evidence" value="ECO:0007669"/>
    <property type="project" value="UniProtKB-KW"/>
</dbReference>
<dbReference type="PANTHER" id="PTHR47241:SF1">
    <property type="entry name" value="BED-TYPE DOMAIN-CONTAINING PROTEIN"/>
    <property type="match status" value="1"/>
</dbReference>
<dbReference type="GO" id="GO:0046983">
    <property type="term" value="F:protein dimerization activity"/>
    <property type="evidence" value="ECO:0007669"/>
    <property type="project" value="InterPro"/>
</dbReference>
<dbReference type="WBParaSite" id="Minc3s01647g25328">
    <property type="protein sequence ID" value="Minc3s01647g25328"/>
    <property type="gene ID" value="Minc3s01647g25328"/>
</dbReference>
<dbReference type="PANTHER" id="PTHR47241">
    <property type="entry name" value="FINGER PROTEIN, PUTATIVE-RELATED"/>
    <property type="match status" value="1"/>
</dbReference>
<proteinExistence type="predicted"/>
<name>A0A914MCR7_MELIC</name>
<sequence>MDNQEEIDNENIESDLSEGEGIHVTEKQAKISINLNEPEDSLWRFFERPTSSSQIKIKCLLCKKSLSRGTEQSTSALHKHLKSSHPGNYKVYKKAADETKNKKRTVEKNFPIKLGQTSQSSLFQPVVQSKLPNDNKKSLEMDEKILKYMCWNCEPLSLIVNLCRDSDPLVYWRNKTLWPNLQQMAKIYLAAPPSSVESERVFSTLGGIYKPKRTSLKEENAKKQLFLHHHL</sequence>
<dbReference type="Proteomes" id="UP000887563">
    <property type="component" value="Unplaced"/>
</dbReference>
<dbReference type="InterPro" id="IPR052865">
    <property type="entry name" value="Zinc_finger_BED"/>
</dbReference>
<evidence type="ECO:0000256" key="2">
    <source>
        <dbReference type="ARBA" id="ARBA00022723"/>
    </source>
</evidence>
<evidence type="ECO:0000256" key="1">
    <source>
        <dbReference type="ARBA" id="ARBA00004123"/>
    </source>
</evidence>
<dbReference type="GO" id="GO:0005634">
    <property type="term" value="C:nucleus"/>
    <property type="evidence" value="ECO:0007669"/>
    <property type="project" value="UniProtKB-SubCell"/>
</dbReference>
<evidence type="ECO:0000256" key="6">
    <source>
        <dbReference type="ARBA" id="ARBA00023242"/>
    </source>
</evidence>
<dbReference type="SUPFAM" id="SSF53098">
    <property type="entry name" value="Ribonuclease H-like"/>
    <property type="match status" value="1"/>
</dbReference>
<dbReference type="InterPro" id="IPR036236">
    <property type="entry name" value="Znf_C2H2_sf"/>
</dbReference>
<protein>
    <submittedName>
        <fullName evidence="11">BED-type domain-containing protein</fullName>
    </submittedName>
</protein>
<dbReference type="GO" id="GO:0008270">
    <property type="term" value="F:zinc ion binding"/>
    <property type="evidence" value="ECO:0007669"/>
    <property type="project" value="UniProtKB-KW"/>
</dbReference>
<feature type="compositionally biased region" description="Acidic residues" evidence="8">
    <location>
        <begin position="1"/>
        <end position="18"/>
    </location>
</feature>
<dbReference type="Pfam" id="PF02892">
    <property type="entry name" value="zf-BED"/>
    <property type="match status" value="1"/>
</dbReference>
<evidence type="ECO:0000259" key="9">
    <source>
        <dbReference type="PROSITE" id="PS50808"/>
    </source>
</evidence>
<comment type="subcellular location">
    <subcellularLocation>
        <location evidence="1">Nucleus</location>
    </subcellularLocation>
</comment>
<keyword evidence="10" id="KW-1185">Reference proteome</keyword>
<accession>A0A914MCR7</accession>
<dbReference type="InterPro" id="IPR008906">
    <property type="entry name" value="HATC_C_dom"/>
</dbReference>
<keyword evidence="5" id="KW-0238">DNA-binding</keyword>
<keyword evidence="2" id="KW-0479">Metal-binding</keyword>
<keyword evidence="4" id="KW-0862">Zinc</keyword>
<organism evidence="10 11">
    <name type="scientific">Meloidogyne incognita</name>
    <name type="common">Southern root-knot nematode worm</name>
    <name type="synonym">Oxyuris incognita</name>
    <dbReference type="NCBI Taxonomy" id="6306"/>
    <lineage>
        <taxon>Eukaryota</taxon>
        <taxon>Metazoa</taxon>
        <taxon>Ecdysozoa</taxon>
        <taxon>Nematoda</taxon>
        <taxon>Chromadorea</taxon>
        <taxon>Rhabditida</taxon>
        <taxon>Tylenchina</taxon>
        <taxon>Tylenchomorpha</taxon>
        <taxon>Tylenchoidea</taxon>
        <taxon>Meloidogynidae</taxon>
        <taxon>Meloidogyninae</taxon>
        <taxon>Meloidogyne</taxon>
        <taxon>Meloidogyne incognita group</taxon>
    </lineage>
</organism>
<evidence type="ECO:0000313" key="11">
    <source>
        <dbReference type="WBParaSite" id="Minc3s01647g25328"/>
    </source>
</evidence>
<evidence type="ECO:0000256" key="8">
    <source>
        <dbReference type="SAM" id="MobiDB-lite"/>
    </source>
</evidence>
<evidence type="ECO:0000313" key="10">
    <source>
        <dbReference type="Proteomes" id="UP000887563"/>
    </source>
</evidence>
<dbReference type="SMART" id="SM00614">
    <property type="entry name" value="ZnF_BED"/>
    <property type="match status" value="1"/>
</dbReference>
<dbReference type="Pfam" id="PF05699">
    <property type="entry name" value="Dimer_Tnp_hAT"/>
    <property type="match status" value="1"/>
</dbReference>
<evidence type="ECO:0000256" key="3">
    <source>
        <dbReference type="ARBA" id="ARBA00022771"/>
    </source>
</evidence>
<evidence type="ECO:0000256" key="4">
    <source>
        <dbReference type="ARBA" id="ARBA00022833"/>
    </source>
</evidence>
<reference evidence="11" key="1">
    <citation type="submission" date="2022-11" db="UniProtKB">
        <authorList>
            <consortium name="WormBaseParasite"/>
        </authorList>
    </citation>
    <scope>IDENTIFICATION</scope>
</reference>
<dbReference type="InterPro" id="IPR003656">
    <property type="entry name" value="Znf_BED"/>
</dbReference>
<evidence type="ECO:0000256" key="5">
    <source>
        <dbReference type="ARBA" id="ARBA00023125"/>
    </source>
</evidence>